<feature type="compositionally biased region" description="Acidic residues" evidence="6">
    <location>
        <begin position="209"/>
        <end position="222"/>
    </location>
</feature>
<protein>
    <recommendedName>
        <fullName evidence="7">Pseudouridine synthase I TruA alpha/beta domain-containing protein</fullName>
    </recommendedName>
</protein>
<dbReference type="SUPFAM" id="SSF55120">
    <property type="entry name" value="Pseudouridine synthase"/>
    <property type="match status" value="1"/>
</dbReference>
<dbReference type="PANTHER" id="PTHR11142">
    <property type="entry name" value="PSEUDOURIDYLATE SYNTHASE"/>
    <property type="match status" value="1"/>
</dbReference>
<evidence type="ECO:0000256" key="2">
    <source>
        <dbReference type="ARBA" id="ARBA00022694"/>
    </source>
</evidence>
<feature type="domain" description="Pseudouridine synthase I TruA alpha/beta" evidence="7">
    <location>
        <begin position="346"/>
        <end position="451"/>
    </location>
</feature>
<keyword evidence="2" id="KW-0819">tRNA processing</keyword>
<dbReference type="STRING" id="1169540.A0A0G4EF96"/>
<dbReference type="InterPro" id="IPR041708">
    <property type="entry name" value="PUS1/PUS2-like"/>
</dbReference>
<evidence type="ECO:0000313" key="9">
    <source>
        <dbReference type="Proteomes" id="UP000041254"/>
    </source>
</evidence>
<feature type="region of interest" description="Disordered" evidence="6">
    <location>
        <begin position="299"/>
        <end position="323"/>
    </location>
</feature>
<evidence type="ECO:0000313" key="8">
    <source>
        <dbReference type="EMBL" id="CEL94077.1"/>
    </source>
</evidence>
<keyword evidence="3" id="KW-0413">Isomerase</keyword>
<feature type="region of interest" description="Disordered" evidence="6">
    <location>
        <begin position="1"/>
        <end position="81"/>
    </location>
</feature>
<sequence>MTSDSSSVASGSRRAAKRGKYPRAKRTPWWMKKKQEERMKRKANSGGDEPQADQEEEQQKEEDGPPSKRQKKWQGFQKVEVGPSRPRWRKFPMALVLGYVGTEYHGLQKQVDASTNTERVRTIEGVLEKCLHECEGIADDDFGYLQKIKWTRVGRTDKGVHAACQVVGLLLRLPLTDEEKAERDERYRKHKELADGVSDERTKNGGDGQVDEQAEPEEEQNESNETKMARIAVRKELFLKRLNDKLPPDMKALGLFKVTKGFDARVQCLRRRYMYVFPGYALAPVTVKSTYRAAYEGTGDLPAAQNDLDDAQDETEDSYKPPVWIDNTQENFEPTDEDVARFERIMKEYEGTHDFYNFTSRIEASDPSTKRYIEKISVHRETIEGQSFLCVTLVGQSFLLNQIRKLIGLALEVIRGSAASDSIRLSLSTKTKMFIHLAPGEGLFLERAFYEGYNRRLVGEGTSEPVQWENLEPAIEAFKRDTIFKEIAKAARDGAWHHWLEEINWHPFFSENYGPVSSMRSRQREADKGNDK</sequence>
<dbReference type="Gene3D" id="3.30.70.580">
    <property type="entry name" value="Pseudouridine synthase I, catalytic domain, N-terminal subdomain"/>
    <property type="match status" value="1"/>
</dbReference>
<feature type="compositionally biased region" description="Acidic residues" evidence="6">
    <location>
        <begin position="50"/>
        <end position="60"/>
    </location>
</feature>
<dbReference type="GO" id="GO:0031119">
    <property type="term" value="P:tRNA pseudouridine synthesis"/>
    <property type="evidence" value="ECO:0007669"/>
    <property type="project" value="InterPro"/>
</dbReference>
<comment type="similarity">
    <text evidence="1">Belongs to the tRNA pseudouridine synthase TruA family.</text>
</comment>
<evidence type="ECO:0000259" key="7">
    <source>
        <dbReference type="Pfam" id="PF01416"/>
    </source>
</evidence>
<feature type="binding site" evidence="5">
    <location>
        <position position="273"/>
    </location>
    <ligand>
        <name>substrate</name>
    </ligand>
</feature>
<organism evidence="8 9">
    <name type="scientific">Vitrella brassicaformis (strain CCMP3155)</name>
    <dbReference type="NCBI Taxonomy" id="1169540"/>
    <lineage>
        <taxon>Eukaryota</taxon>
        <taxon>Sar</taxon>
        <taxon>Alveolata</taxon>
        <taxon>Colpodellida</taxon>
        <taxon>Vitrellaceae</taxon>
        <taxon>Vitrella</taxon>
    </lineage>
</organism>
<gene>
    <name evidence="8" type="ORF">Vbra_4920</name>
</gene>
<dbReference type="OMA" id="NKAFDCR"/>
<dbReference type="EMBL" id="CDMY01000204">
    <property type="protein sequence ID" value="CEL94077.1"/>
    <property type="molecule type" value="Genomic_DNA"/>
</dbReference>
<evidence type="ECO:0000256" key="6">
    <source>
        <dbReference type="SAM" id="MobiDB-lite"/>
    </source>
</evidence>
<dbReference type="Proteomes" id="UP000041254">
    <property type="component" value="Unassembled WGS sequence"/>
</dbReference>
<feature type="active site" description="Nucleophile" evidence="4">
    <location>
        <position position="157"/>
    </location>
</feature>
<dbReference type="PANTHER" id="PTHR11142:SF4">
    <property type="entry name" value="PSEUDOURIDYLATE SYNTHASE 1 HOMOLOG"/>
    <property type="match status" value="1"/>
</dbReference>
<dbReference type="InterPro" id="IPR020095">
    <property type="entry name" value="PsdUridine_synth_TruA_C"/>
</dbReference>
<dbReference type="InterPro" id="IPR020103">
    <property type="entry name" value="PsdUridine_synth_cat_dom_sf"/>
</dbReference>
<feature type="region of interest" description="Disordered" evidence="6">
    <location>
        <begin position="181"/>
        <end position="226"/>
    </location>
</feature>
<dbReference type="InParanoid" id="A0A0G4EF96"/>
<reference evidence="8 9" key="1">
    <citation type="submission" date="2014-11" db="EMBL/GenBank/DDBJ databases">
        <authorList>
            <person name="Zhu J."/>
            <person name="Qi W."/>
            <person name="Song R."/>
        </authorList>
    </citation>
    <scope>NUCLEOTIDE SEQUENCE [LARGE SCALE GENOMIC DNA]</scope>
</reference>
<evidence type="ECO:0000256" key="5">
    <source>
        <dbReference type="PIRSR" id="PIRSR641708-2"/>
    </source>
</evidence>
<feature type="compositionally biased region" description="Basic and acidic residues" evidence="6">
    <location>
        <begin position="181"/>
        <end position="204"/>
    </location>
</feature>
<proteinExistence type="inferred from homology"/>
<keyword evidence="9" id="KW-1185">Reference proteome</keyword>
<feature type="compositionally biased region" description="Low complexity" evidence="6">
    <location>
        <begin position="1"/>
        <end position="13"/>
    </location>
</feature>
<dbReference type="CDD" id="cd02568">
    <property type="entry name" value="PseudoU_synth_PUS1_PUS2"/>
    <property type="match status" value="1"/>
</dbReference>
<evidence type="ECO:0000256" key="1">
    <source>
        <dbReference type="ARBA" id="ARBA00009375"/>
    </source>
</evidence>
<dbReference type="InterPro" id="IPR020097">
    <property type="entry name" value="PsdUridine_synth_TruA_a/b_dom"/>
</dbReference>
<dbReference type="Pfam" id="PF01416">
    <property type="entry name" value="PseudoU_synth_1"/>
    <property type="match status" value="1"/>
</dbReference>
<dbReference type="FunCoup" id="A0A0G4EF96">
    <property type="interactions" value="200"/>
</dbReference>
<dbReference type="GO" id="GO:0005634">
    <property type="term" value="C:nucleus"/>
    <property type="evidence" value="ECO:0007669"/>
    <property type="project" value="TreeGrafter"/>
</dbReference>
<dbReference type="PhylomeDB" id="A0A0G4EF96"/>
<dbReference type="Gene3D" id="3.30.70.660">
    <property type="entry name" value="Pseudouridine synthase I, catalytic domain, C-terminal subdomain"/>
    <property type="match status" value="1"/>
</dbReference>
<accession>A0A0G4EF96</accession>
<dbReference type="VEuPathDB" id="CryptoDB:Vbra_4920"/>
<dbReference type="InterPro" id="IPR020094">
    <property type="entry name" value="TruA/RsuA/RluB/E/F_N"/>
</dbReference>
<dbReference type="HAMAP" id="MF_00171">
    <property type="entry name" value="TruA"/>
    <property type="match status" value="1"/>
</dbReference>
<feature type="compositionally biased region" description="Acidic residues" evidence="6">
    <location>
        <begin position="307"/>
        <end position="316"/>
    </location>
</feature>
<dbReference type="GO" id="GO:0003723">
    <property type="term" value="F:RNA binding"/>
    <property type="evidence" value="ECO:0007669"/>
    <property type="project" value="InterPro"/>
</dbReference>
<dbReference type="GO" id="GO:0009982">
    <property type="term" value="F:pseudouridine synthase activity"/>
    <property type="evidence" value="ECO:0007669"/>
    <property type="project" value="InterPro"/>
</dbReference>
<dbReference type="OrthoDB" id="10256309at2759"/>
<feature type="compositionally biased region" description="Basic residues" evidence="6">
    <location>
        <begin position="14"/>
        <end position="26"/>
    </location>
</feature>
<name>A0A0G4EF96_VITBC</name>
<dbReference type="InterPro" id="IPR001406">
    <property type="entry name" value="PsdUridine_synth_TruA"/>
</dbReference>
<dbReference type="FunFam" id="3.30.70.660:FF:000002">
    <property type="entry name" value="tRNA pseudouridine synthase"/>
    <property type="match status" value="1"/>
</dbReference>
<evidence type="ECO:0000256" key="4">
    <source>
        <dbReference type="PIRSR" id="PIRSR641708-1"/>
    </source>
</evidence>
<dbReference type="GO" id="GO:1990481">
    <property type="term" value="P:mRNA pseudouridine synthesis"/>
    <property type="evidence" value="ECO:0007669"/>
    <property type="project" value="TreeGrafter"/>
</dbReference>
<evidence type="ECO:0000256" key="3">
    <source>
        <dbReference type="ARBA" id="ARBA00023235"/>
    </source>
</evidence>
<dbReference type="AlphaFoldDB" id="A0A0G4EF96"/>